<feature type="transmembrane region" description="Helical" evidence="1">
    <location>
        <begin position="33"/>
        <end position="55"/>
    </location>
</feature>
<sequence length="71" mass="7741">MIQLPQGINVISVVVILSALVIFYILKSIVSSIVKVVVYTILASILIFITLWVVFLGGDSFLNTARSLFGI</sequence>
<feature type="transmembrane region" description="Helical" evidence="1">
    <location>
        <begin position="6"/>
        <end position="26"/>
    </location>
</feature>
<gene>
    <name evidence="2" type="ORF">A3A78_03855</name>
</gene>
<comment type="caution">
    <text evidence="2">The sequence shown here is derived from an EMBL/GenBank/DDBJ whole genome shotgun (WGS) entry which is preliminary data.</text>
</comment>
<protein>
    <submittedName>
        <fullName evidence="2">Uncharacterized protein</fullName>
    </submittedName>
</protein>
<accession>A0A1F4VD04</accession>
<evidence type="ECO:0000256" key="1">
    <source>
        <dbReference type="SAM" id="Phobius"/>
    </source>
</evidence>
<keyword evidence="1" id="KW-0812">Transmembrane</keyword>
<evidence type="ECO:0000313" key="3">
    <source>
        <dbReference type="Proteomes" id="UP000176504"/>
    </source>
</evidence>
<keyword evidence="1" id="KW-1133">Transmembrane helix</keyword>
<reference evidence="2 3" key="1">
    <citation type="journal article" date="2016" name="Nat. Commun.">
        <title>Thousands of microbial genomes shed light on interconnected biogeochemical processes in an aquifer system.</title>
        <authorList>
            <person name="Anantharaman K."/>
            <person name="Brown C.T."/>
            <person name="Hug L.A."/>
            <person name="Sharon I."/>
            <person name="Castelle C.J."/>
            <person name="Probst A.J."/>
            <person name="Thomas B.C."/>
            <person name="Singh A."/>
            <person name="Wilkins M.J."/>
            <person name="Karaoz U."/>
            <person name="Brodie E.L."/>
            <person name="Williams K.H."/>
            <person name="Hubbard S.S."/>
            <person name="Banfield J.F."/>
        </authorList>
    </citation>
    <scope>NUCLEOTIDE SEQUENCE [LARGE SCALE GENOMIC DNA]</scope>
</reference>
<organism evidence="2 3">
    <name type="scientific">candidate division WWE3 bacterium RIFCSPLOWO2_01_FULL_41_18</name>
    <dbReference type="NCBI Taxonomy" id="1802625"/>
    <lineage>
        <taxon>Bacteria</taxon>
        <taxon>Katanobacteria</taxon>
    </lineage>
</organism>
<keyword evidence="1" id="KW-0472">Membrane</keyword>
<evidence type="ECO:0000313" key="2">
    <source>
        <dbReference type="EMBL" id="OGC55085.1"/>
    </source>
</evidence>
<proteinExistence type="predicted"/>
<dbReference type="AlphaFoldDB" id="A0A1F4VD04"/>
<dbReference type="Proteomes" id="UP000176504">
    <property type="component" value="Unassembled WGS sequence"/>
</dbReference>
<dbReference type="EMBL" id="MEVI01000003">
    <property type="protein sequence ID" value="OGC55085.1"/>
    <property type="molecule type" value="Genomic_DNA"/>
</dbReference>
<name>A0A1F4VD04_UNCKA</name>